<protein>
    <submittedName>
        <fullName evidence="2">Uncharacterized protein</fullName>
    </submittedName>
</protein>
<reference evidence="2 3" key="1">
    <citation type="submission" date="2018-12" db="EMBL/GenBank/DDBJ databases">
        <title>Mesorhizobium carbonis sp. nov., isolated from coal mine water.</title>
        <authorList>
            <person name="Xin W."/>
            <person name="Xu Z."/>
            <person name="Xiang F."/>
            <person name="Zhang J."/>
            <person name="Xi L."/>
            <person name="Liu J."/>
        </authorList>
    </citation>
    <scope>NUCLEOTIDE SEQUENCE [LARGE SCALE GENOMIC DNA]</scope>
    <source>
        <strain evidence="2 3">B2.3</strain>
    </source>
</reference>
<organism evidence="2 3">
    <name type="scientific">Aquibium carbonis</name>
    <dbReference type="NCBI Taxonomy" id="2495581"/>
    <lineage>
        <taxon>Bacteria</taxon>
        <taxon>Pseudomonadati</taxon>
        <taxon>Pseudomonadota</taxon>
        <taxon>Alphaproteobacteria</taxon>
        <taxon>Hyphomicrobiales</taxon>
        <taxon>Phyllobacteriaceae</taxon>
        <taxon>Aquibium</taxon>
    </lineage>
</organism>
<sequence length="76" mass="8055">MPLTAFERNLVAALRTARPFVEQARNDSGGLSGTGELVFIDSVLTAAGRKDAPTPPTIKPGPRCKRTPDMFGGAEK</sequence>
<accession>A0A429YVW5</accession>
<comment type="caution">
    <text evidence="2">The sequence shown here is derived from an EMBL/GenBank/DDBJ whole genome shotgun (WGS) entry which is preliminary data.</text>
</comment>
<name>A0A429YVW5_9HYPH</name>
<evidence type="ECO:0000313" key="3">
    <source>
        <dbReference type="Proteomes" id="UP000278398"/>
    </source>
</evidence>
<proteinExistence type="predicted"/>
<gene>
    <name evidence="2" type="ORF">EJC49_14950</name>
</gene>
<dbReference type="Proteomes" id="UP000278398">
    <property type="component" value="Unassembled WGS sequence"/>
</dbReference>
<dbReference type="EMBL" id="RWKW01000053">
    <property type="protein sequence ID" value="RST85598.1"/>
    <property type="molecule type" value="Genomic_DNA"/>
</dbReference>
<feature type="region of interest" description="Disordered" evidence="1">
    <location>
        <begin position="48"/>
        <end position="76"/>
    </location>
</feature>
<evidence type="ECO:0000256" key="1">
    <source>
        <dbReference type="SAM" id="MobiDB-lite"/>
    </source>
</evidence>
<dbReference type="RefSeq" id="WP_126700739.1">
    <property type="nucleotide sequence ID" value="NZ_RWKW01000053.1"/>
</dbReference>
<keyword evidence="3" id="KW-1185">Reference proteome</keyword>
<dbReference type="AlphaFoldDB" id="A0A429YVW5"/>
<evidence type="ECO:0000313" key="2">
    <source>
        <dbReference type="EMBL" id="RST85598.1"/>
    </source>
</evidence>